<name>A0ABW0N4X5_9ACTN</name>
<evidence type="ECO:0000313" key="3">
    <source>
        <dbReference type="EMBL" id="MFC5494012.1"/>
    </source>
</evidence>
<protein>
    <recommendedName>
        <fullName evidence="5">WD40 repeat domain-containing protein</fullName>
    </recommendedName>
</protein>
<evidence type="ECO:0000313" key="4">
    <source>
        <dbReference type="Proteomes" id="UP001595956"/>
    </source>
</evidence>
<comment type="caution">
    <text evidence="3">The sequence shown here is derived from an EMBL/GenBank/DDBJ whole genome shotgun (WGS) entry which is preliminary data.</text>
</comment>
<proteinExistence type="predicted"/>
<evidence type="ECO:0008006" key="5">
    <source>
        <dbReference type="Google" id="ProtNLM"/>
    </source>
</evidence>
<feature type="region of interest" description="Disordered" evidence="1">
    <location>
        <begin position="227"/>
        <end position="246"/>
    </location>
</feature>
<keyword evidence="4" id="KW-1185">Reference proteome</keyword>
<evidence type="ECO:0000256" key="2">
    <source>
        <dbReference type="SAM" id="Phobius"/>
    </source>
</evidence>
<organism evidence="3 4">
    <name type="scientific">Nocardioides caricicola</name>
    <dbReference type="NCBI Taxonomy" id="634770"/>
    <lineage>
        <taxon>Bacteria</taxon>
        <taxon>Bacillati</taxon>
        <taxon>Actinomycetota</taxon>
        <taxon>Actinomycetes</taxon>
        <taxon>Propionibacteriales</taxon>
        <taxon>Nocardioidaceae</taxon>
        <taxon>Nocardioides</taxon>
    </lineage>
</organism>
<accession>A0ABW0N4X5</accession>
<feature type="transmembrane region" description="Helical" evidence="2">
    <location>
        <begin position="41"/>
        <end position="59"/>
    </location>
</feature>
<keyword evidence="2" id="KW-0472">Membrane</keyword>
<sequence>MVNDLKDLMRQNVAAPPPDHLDLDSLVDAGRRRVRTRRVRTGVGAVAAVGVIAVGGSLLPSGTPPEQAAARPRPEAPTITLADATAAVEGRDYRQLASQTNDDLDNDNGQYLDGVTDDGQILFRDGPRAEQWRPRFALMDPATGDKDWLPALEGVGQDQTWPAELSADRLVLLSLRNGLAGELRAHVFDRAAGEWSTLTWPGLPQVDFPRAIAGPDDRLYVRVVATQGQPPEGGWPTGPDGEADDADFEGDTYHLWSVSLTDTADVRDEGLVVGDVAFTDTAMVWTDRTGDAGMMHVRDFATGEESSFDPEVDDRCNLLSFGASGDRIVMGEYCGTYASGRDDRLQIVSTDGEQVVTLQDDGISGWLPPGSDVVNIDLMGAPGDDRTGTYVYDLESGRFLRISDAMSSWGLGGATGQPGQFTWHTPVNQGKGSTQYVGELLD</sequence>
<keyword evidence="2" id="KW-1133">Transmembrane helix</keyword>
<keyword evidence="2" id="KW-0812">Transmembrane</keyword>
<dbReference type="EMBL" id="JBHSMD010000004">
    <property type="protein sequence ID" value="MFC5494012.1"/>
    <property type="molecule type" value="Genomic_DNA"/>
</dbReference>
<dbReference type="SUPFAM" id="SSF69304">
    <property type="entry name" value="Tricorn protease N-terminal domain"/>
    <property type="match status" value="1"/>
</dbReference>
<evidence type="ECO:0000256" key="1">
    <source>
        <dbReference type="SAM" id="MobiDB-lite"/>
    </source>
</evidence>
<dbReference type="Proteomes" id="UP001595956">
    <property type="component" value="Unassembled WGS sequence"/>
</dbReference>
<gene>
    <name evidence="3" type="ORF">ACFPKY_12925</name>
</gene>
<reference evidence="4" key="1">
    <citation type="journal article" date="2019" name="Int. J. Syst. Evol. Microbiol.">
        <title>The Global Catalogue of Microorganisms (GCM) 10K type strain sequencing project: providing services to taxonomists for standard genome sequencing and annotation.</title>
        <authorList>
            <consortium name="The Broad Institute Genomics Platform"/>
            <consortium name="The Broad Institute Genome Sequencing Center for Infectious Disease"/>
            <person name="Wu L."/>
            <person name="Ma J."/>
        </authorList>
    </citation>
    <scope>NUCLEOTIDE SEQUENCE [LARGE SCALE GENOMIC DNA]</scope>
    <source>
        <strain evidence="4">KACC 13778</strain>
    </source>
</reference>